<reference evidence="2" key="2">
    <citation type="journal article" date="2021" name="PeerJ">
        <title>Extensive microbial diversity within the chicken gut microbiome revealed by metagenomics and culture.</title>
        <authorList>
            <person name="Gilroy R."/>
            <person name="Ravi A."/>
            <person name="Getino M."/>
            <person name="Pursley I."/>
            <person name="Horton D.L."/>
            <person name="Alikhan N.F."/>
            <person name="Baker D."/>
            <person name="Gharbi K."/>
            <person name="Hall N."/>
            <person name="Watson M."/>
            <person name="Adriaenssens E.M."/>
            <person name="Foster-Nyarko E."/>
            <person name="Jarju S."/>
            <person name="Secka A."/>
            <person name="Antonio M."/>
            <person name="Oren A."/>
            <person name="Chaudhuri R.R."/>
            <person name="La Ragione R."/>
            <person name="Hildebrand F."/>
            <person name="Pallen M.J."/>
        </authorList>
    </citation>
    <scope>NUCLEOTIDE SEQUENCE</scope>
    <source>
        <strain evidence="2">CHK184-25365</strain>
    </source>
</reference>
<keyword evidence="1" id="KW-0812">Transmembrane</keyword>
<evidence type="ECO:0000256" key="1">
    <source>
        <dbReference type="SAM" id="Phobius"/>
    </source>
</evidence>
<reference evidence="2" key="1">
    <citation type="submission" date="2020-10" db="EMBL/GenBank/DDBJ databases">
        <authorList>
            <person name="Gilroy R."/>
        </authorList>
    </citation>
    <scope>NUCLEOTIDE SEQUENCE</scope>
    <source>
        <strain evidence="2">CHK184-25365</strain>
    </source>
</reference>
<comment type="caution">
    <text evidence="2">The sequence shown here is derived from an EMBL/GenBank/DDBJ whole genome shotgun (WGS) entry which is preliminary data.</text>
</comment>
<keyword evidence="1" id="KW-1133">Transmembrane helix</keyword>
<accession>A0A9D1AJR4</accession>
<dbReference type="EMBL" id="DVGY01000029">
    <property type="protein sequence ID" value="HIR40419.1"/>
    <property type="molecule type" value="Genomic_DNA"/>
</dbReference>
<dbReference type="AlphaFoldDB" id="A0A9D1AJR4"/>
<gene>
    <name evidence="2" type="ORF">IAB36_01160</name>
</gene>
<protein>
    <submittedName>
        <fullName evidence="2">Uncharacterized protein</fullName>
    </submittedName>
</protein>
<proteinExistence type="predicted"/>
<name>A0A9D1AJR4_9FIRM</name>
<evidence type="ECO:0000313" key="3">
    <source>
        <dbReference type="Proteomes" id="UP000886749"/>
    </source>
</evidence>
<organism evidence="2 3">
    <name type="scientific">Candidatus Egerieicola pullicola</name>
    <dbReference type="NCBI Taxonomy" id="2840775"/>
    <lineage>
        <taxon>Bacteria</taxon>
        <taxon>Bacillati</taxon>
        <taxon>Bacillota</taxon>
        <taxon>Clostridia</taxon>
        <taxon>Eubacteriales</taxon>
        <taxon>Oscillospiraceae</taxon>
        <taxon>Oscillospiraceae incertae sedis</taxon>
        <taxon>Candidatus Egerieicola</taxon>
    </lineage>
</organism>
<keyword evidence="1" id="KW-0472">Membrane</keyword>
<sequence length="309" mass="34691">MNGKDLWKAFNDVEEKYLQEAEEFPKRSRLRRHWWQPAAACFAVVMIGAAIVVPNWLFSSSIGSDRLIGFEQFGSWGGIGDMTNPWDWFTGLFGGSGEESVSSGREEGIQVSLSNVPVNQISRVPQSDLSYVALMEEQRTTWTQEQVEDYYGLHFDTMEVPAEMQAQTDLSQGIPVWINDDGSMRFDGLKLYFTQDSSRQEYPEGTEKSLTLTASKIGLLNLSDSLYRTDTVETWRFQGVEITIGYCAMSCGSYDETTHAPAGAYPVYTAEFEYGGAQYRLVGQRISRRDMVTAVATLLSQGEEVEIIS</sequence>
<evidence type="ECO:0000313" key="2">
    <source>
        <dbReference type="EMBL" id="HIR40419.1"/>
    </source>
</evidence>
<dbReference type="Proteomes" id="UP000886749">
    <property type="component" value="Unassembled WGS sequence"/>
</dbReference>
<feature type="transmembrane region" description="Helical" evidence="1">
    <location>
        <begin position="34"/>
        <end position="58"/>
    </location>
</feature>